<evidence type="ECO:0000313" key="4">
    <source>
        <dbReference type="Proteomes" id="UP000800041"/>
    </source>
</evidence>
<name>A0A6G1H4B8_9PEZI</name>
<dbReference type="CDD" id="cd07521">
    <property type="entry name" value="HAD_FCP1-like"/>
    <property type="match status" value="1"/>
</dbReference>
<feature type="region of interest" description="Disordered" evidence="1">
    <location>
        <begin position="1"/>
        <end position="91"/>
    </location>
</feature>
<dbReference type="SUPFAM" id="SSF56784">
    <property type="entry name" value="HAD-like"/>
    <property type="match status" value="1"/>
</dbReference>
<dbReference type="FunFam" id="3.40.50.1000:FF:000089">
    <property type="entry name" value="NIF domain protein"/>
    <property type="match status" value="1"/>
</dbReference>
<dbReference type="GO" id="GO:0016791">
    <property type="term" value="F:phosphatase activity"/>
    <property type="evidence" value="ECO:0007669"/>
    <property type="project" value="InterPro"/>
</dbReference>
<dbReference type="InterPro" id="IPR050365">
    <property type="entry name" value="TIM50"/>
</dbReference>
<dbReference type="InterPro" id="IPR023214">
    <property type="entry name" value="HAD_sf"/>
</dbReference>
<dbReference type="PROSITE" id="PS50969">
    <property type="entry name" value="FCP1"/>
    <property type="match status" value="1"/>
</dbReference>
<feature type="compositionally biased region" description="Low complexity" evidence="1">
    <location>
        <begin position="183"/>
        <end position="195"/>
    </location>
</feature>
<feature type="compositionally biased region" description="Polar residues" evidence="1">
    <location>
        <begin position="1"/>
        <end position="45"/>
    </location>
</feature>
<evidence type="ECO:0000313" key="3">
    <source>
        <dbReference type="EMBL" id="KAF1988066.1"/>
    </source>
</evidence>
<organism evidence="3 4">
    <name type="scientific">Aulographum hederae CBS 113979</name>
    <dbReference type="NCBI Taxonomy" id="1176131"/>
    <lineage>
        <taxon>Eukaryota</taxon>
        <taxon>Fungi</taxon>
        <taxon>Dikarya</taxon>
        <taxon>Ascomycota</taxon>
        <taxon>Pezizomycotina</taxon>
        <taxon>Dothideomycetes</taxon>
        <taxon>Pleosporomycetidae</taxon>
        <taxon>Aulographales</taxon>
        <taxon>Aulographaceae</taxon>
    </lineage>
</organism>
<proteinExistence type="predicted"/>
<dbReference type="InterPro" id="IPR036412">
    <property type="entry name" value="HAD-like_sf"/>
</dbReference>
<dbReference type="Pfam" id="PF03031">
    <property type="entry name" value="NIF"/>
    <property type="match status" value="1"/>
</dbReference>
<dbReference type="Gene3D" id="3.40.50.1000">
    <property type="entry name" value="HAD superfamily/HAD-like"/>
    <property type="match status" value="1"/>
</dbReference>
<gene>
    <name evidence="3" type="ORF">K402DRAFT_403241</name>
</gene>
<dbReference type="Proteomes" id="UP000800041">
    <property type="component" value="Unassembled WGS sequence"/>
</dbReference>
<feature type="region of interest" description="Disordered" evidence="1">
    <location>
        <begin position="157"/>
        <end position="310"/>
    </location>
</feature>
<dbReference type="InterPro" id="IPR004274">
    <property type="entry name" value="FCP1_dom"/>
</dbReference>
<feature type="compositionally biased region" description="Low complexity" evidence="1">
    <location>
        <begin position="248"/>
        <end position="280"/>
    </location>
</feature>
<accession>A0A6G1H4B8</accession>
<evidence type="ECO:0000259" key="2">
    <source>
        <dbReference type="PROSITE" id="PS50969"/>
    </source>
</evidence>
<feature type="compositionally biased region" description="Polar residues" evidence="1">
    <location>
        <begin position="209"/>
        <end position="221"/>
    </location>
</feature>
<dbReference type="SMART" id="SM00577">
    <property type="entry name" value="CPDc"/>
    <property type="match status" value="1"/>
</dbReference>
<keyword evidence="4" id="KW-1185">Reference proteome</keyword>
<dbReference type="AlphaFoldDB" id="A0A6G1H4B8"/>
<dbReference type="OrthoDB" id="277011at2759"/>
<protein>
    <recommendedName>
        <fullName evidence="2">FCP1 homology domain-containing protein</fullName>
    </recommendedName>
</protein>
<dbReference type="PANTHER" id="PTHR12210">
    <property type="entry name" value="DULLARD PROTEIN PHOSPHATASE"/>
    <property type="match status" value="1"/>
</dbReference>
<feature type="domain" description="FCP1 homology" evidence="2">
    <location>
        <begin position="311"/>
        <end position="483"/>
    </location>
</feature>
<dbReference type="NCBIfam" id="TIGR02251">
    <property type="entry name" value="HIF-SF_euk"/>
    <property type="match status" value="1"/>
</dbReference>
<sequence>MNSLNILSAFSAPTTPARSRASSETTTPNDESQAFSPINLQQDSFASGHRPSSEKDEQVTSEEDDETPPGQDVKQESYDEKSPLLGDRQPEQFGDLKKESQWKLIPQQIAAAVVGTLRVVWSYAIAPGTYVIACFYDDDGHFSAFLPVVAISAKFSRKKRRKTAMTAGDEKRAGKGKSRSRRTPSVSSSSTAATSDSDEQLSRSEDSPARNTRSKSGSTDQIAPARRSIRIKLYNEEALKQRKKRKGSSVSGRSTGADPSTPSEAAAAALKSPTSPTSSSHMHRYPRSPAPPRPLIPRRQPSYTAPTAAQIGPHQKTLIIDLDETLIHSHSKGGRYTTGHMVEVKMNHPVGAGGMTIVPQVPILYYVHKRPHCDEFLRKVCKWYNLIIFTASVQEYADPVIDWLELERKYFVGRYYRQHCTNRNGAYIKDLSQVEPDLSKVAIIDNSPVSYIFHEDNAIPIEGWISDPTDNDLLHLIPFLEGLQYATDVRAVLSLRLGQPSTS</sequence>
<reference evidence="3" key="1">
    <citation type="journal article" date="2020" name="Stud. Mycol.">
        <title>101 Dothideomycetes genomes: a test case for predicting lifestyles and emergence of pathogens.</title>
        <authorList>
            <person name="Haridas S."/>
            <person name="Albert R."/>
            <person name="Binder M."/>
            <person name="Bloem J."/>
            <person name="Labutti K."/>
            <person name="Salamov A."/>
            <person name="Andreopoulos B."/>
            <person name="Baker S."/>
            <person name="Barry K."/>
            <person name="Bills G."/>
            <person name="Bluhm B."/>
            <person name="Cannon C."/>
            <person name="Castanera R."/>
            <person name="Culley D."/>
            <person name="Daum C."/>
            <person name="Ezra D."/>
            <person name="Gonzalez J."/>
            <person name="Henrissat B."/>
            <person name="Kuo A."/>
            <person name="Liang C."/>
            <person name="Lipzen A."/>
            <person name="Lutzoni F."/>
            <person name="Magnuson J."/>
            <person name="Mondo S."/>
            <person name="Nolan M."/>
            <person name="Ohm R."/>
            <person name="Pangilinan J."/>
            <person name="Park H.-J."/>
            <person name="Ramirez L."/>
            <person name="Alfaro M."/>
            <person name="Sun H."/>
            <person name="Tritt A."/>
            <person name="Yoshinaga Y."/>
            <person name="Zwiers L.-H."/>
            <person name="Turgeon B."/>
            <person name="Goodwin S."/>
            <person name="Spatafora J."/>
            <person name="Crous P."/>
            <person name="Grigoriev I."/>
        </authorList>
    </citation>
    <scope>NUCLEOTIDE SEQUENCE</scope>
    <source>
        <strain evidence="3">CBS 113979</strain>
    </source>
</reference>
<dbReference type="InterPro" id="IPR011948">
    <property type="entry name" value="Dullard_phosphatase"/>
</dbReference>
<evidence type="ECO:0000256" key="1">
    <source>
        <dbReference type="SAM" id="MobiDB-lite"/>
    </source>
</evidence>
<dbReference type="EMBL" id="ML977150">
    <property type="protein sequence ID" value="KAF1988066.1"/>
    <property type="molecule type" value="Genomic_DNA"/>
</dbReference>
<feature type="compositionally biased region" description="Basic and acidic residues" evidence="1">
    <location>
        <begin position="73"/>
        <end position="91"/>
    </location>
</feature>